<dbReference type="eggNOG" id="COG0168">
    <property type="taxonomic scope" value="Bacteria"/>
</dbReference>
<feature type="transmembrane region" description="Helical" evidence="10">
    <location>
        <begin position="136"/>
        <end position="156"/>
    </location>
</feature>
<evidence type="ECO:0000256" key="10">
    <source>
        <dbReference type="SAM" id="Phobius"/>
    </source>
</evidence>
<evidence type="ECO:0000256" key="1">
    <source>
        <dbReference type="ARBA" id="ARBA00004651"/>
    </source>
</evidence>
<evidence type="ECO:0008006" key="13">
    <source>
        <dbReference type="Google" id="ProtNLM"/>
    </source>
</evidence>
<keyword evidence="4" id="KW-0633">Potassium transport</keyword>
<dbReference type="NCBIfam" id="TIGR00933">
    <property type="entry name" value="2a38"/>
    <property type="match status" value="1"/>
</dbReference>
<accession>G5GGA7</accession>
<proteinExistence type="predicted"/>
<keyword evidence="5 10" id="KW-0812">Transmembrane</keyword>
<evidence type="ECO:0000256" key="4">
    <source>
        <dbReference type="ARBA" id="ARBA00022538"/>
    </source>
</evidence>
<dbReference type="PANTHER" id="PTHR32024:SF1">
    <property type="entry name" value="KTR SYSTEM POTASSIUM UPTAKE PROTEIN B"/>
    <property type="match status" value="1"/>
</dbReference>
<evidence type="ECO:0000256" key="5">
    <source>
        <dbReference type="ARBA" id="ARBA00022692"/>
    </source>
</evidence>
<feature type="transmembrane region" description="Helical" evidence="10">
    <location>
        <begin position="20"/>
        <end position="40"/>
    </location>
</feature>
<evidence type="ECO:0000256" key="3">
    <source>
        <dbReference type="ARBA" id="ARBA00022475"/>
    </source>
</evidence>
<feature type="transmembrane region" description="Helical" evidence="10">
    <location>
        <begin position="318"/>
        <end position="338"/>
    </location>
</feature>
<dbReference type="HOGENOM" id="CLU_026429_0_1_9"/>
<evidence type="ECO:0000313" key="12">
    <source>
        <dbReference type="Proteomes" id="UP000003011"/>
    </source>
</evidence>
<dbReference type="RefSeq" id="WP_005539727.1">
    <property type="nucleotide sequence ID" value="NZ_JH378830.1"/>
</dbReference>
<dbReference type="PATRIC" id="fig|679200.3.peg.631"/>
<gene>
    <name evidence="11" type="ORF">HMPREF9333_00597</name>
</gene>
<dbReference type="PANTHER" id="PTHR32024">
    <property type="entry name" value="TRK SYSTEM POTASSIUM UPTAKE PROTEIN TRKG-RELATED"/>
    <property type="match status" value="1"/>
</dbReference>
<evidence type="ECO:0000313" key="11">
    <source>
        <dbReference type="EMBL" id="EHI56317.1"/>
    </source>
</evidence>
<evidence type="ECO:0000256" key="7">
    <source>
        <dbReference type="ARBA" id="ARBA00022989"/>
    </source>
</evidence>
<evidence type="ECO:0000256" key="9">
    <source>
        <dbReference type="ARBA" id="ARBA00023136"/>
    </source>
</evidence>
<dbReference type="GO" id="GO:0015379">
    <property type="term" value="F:potassium:chloride symporter activity"/>
    <property type="evidence" value="ECO:0007669"/>
    <property type="project" value="InterPro"/>
</dbReference>
<protein>
    <recommendedName>
        <fullName evidence="13">Potassium uptake protein</fullName>
    </recommendedName>
</protein>
<dbReference type="InterPro" id="IPR003445">
    <property type="entry name" value="Cat_transpt"/>
</dbReference>
<comment type="subcellular location">
    <subcellularLocation>
        <location evidence="1">Cell membrane</location>
        <topology evidence="1">Multi-pass membrane protein</topology>
    </subcellularLocation>
</comment>
<keyword evidence="12" id="KW-1185">Reference proteome</keyword>
<keyword evidence="8" id="KW-0406">Ion transport</keyword>
<dbReference type="EMBL" id="ACZL01000011">
    <property type="protein sequence ID" value="EHI56317.1"/>
    <property type="molecule type" value="Genomic_DNA"/>
</dbReference>
<feature type="transmembrane region" description="Helical" evidence="10">
    <location>
        <begin position="415"/>
        <end position="435"/>
    </location>
</feature>
<feature type="transmembrane region" description="Helical" evidence="10">
    <location>
        <begin position="77"/>
        <end position="105"/>
    </location>
</feature>
<comment type="caution">
    <text evidence="11">The sequence shown here is derived from an EMBL/GenBank/DDBJ whole genome shotgun (WGS) entry which is preliminary data.</text>
</comment>
<evidence type="ECO:0000256" key="8">
    <source>
        <dbReference type="ARBA" id="ARBA00023065"/>
    </source>
</evidence>
<name>G5GGA7_9FIRM</name>
<organism evidence="11 12">
    <name type="scientific">Johnsonella ignava ATCC 51276</name>
    <dbReference type="NCBI Taxonomy" id="679200"/>
    <lineage>
        <taxon>Bacteria</taxon>
        <taxon>Bacillati</taxon>
        <taxon>Bacillota</taxon>
        <taxon>Clostridia</taxon>
        <taxon>Lachnospirales</taxon>
        <taxon>Lachnospiraceae</taxon>
        <taxon>Johnsonella</taxon>
    </lineage>
</organism>
<keyword evidence="7 10" id="KW-1133">Transmembrane helix</keyword>
<keyword evidence="6" id="KW-0630">Potassium</keyword>
<keyword evidence="9 10" id="KW-0472">Membrane</keyword>
<reference evidence="11 12" key="1">
    <citation type="submission" date="2011-08" db="EMBL/GenBank/DDBJ databases">
        <title>The Genome Sequence of Johnsonella ignava ATCC 51276.</title>
        <authorList>
            <consortium name="The Broad Institute Genome Sequencing Platform"/>
            <person name="Earl A."/>
            <person name="Ward D."/>
            <person name="Feldgarden M."/>
            <person name="Gevers D."/>
            <person name="Izard J."/>
            <person name="Blanton J.M."/>
            <person name="Baranova O.V."/>
            <person name="Dewhirst F.E."/>
            <person name="Young S.K."/>
            <person name="Zeng Q."/>
            <person name="Gargeya S."/>
            <person name="Fitzgerald M."/>
            <person name="Haas B."/>
            <person name="Abouelleil A."/>
            <person name="Alvarado L."/>
            <person name="Arachchi H.M."/>
            <person name="Berlin A."/>
            <person name="Brown A."/>
            <person name="Chapman S.B."/>
            <person name="Chen Z."/>
            <person name="Dunbar C."/>
            <person name="Freedman E."/>
            <person name="Gearin G."/>
            <person name="Gellesch M."/>
            <person name="Goldberg J."/>
            <person name="Griggs A."/>
            <person name="Gujja S."/>
            <person name="Heiman D."/>
            <person name="Howarth C."/>
            <person name="Larson L."/>
            <person name="Lui A."/>
            <person name="MacDonald P.J.P."/>
            <person name="Montmayeur A."/>
            <person name="Murphy C."/>
            <person name="Neiman D."/>
            <person name="Pearson M."/>
            <person name="Priest M."/>
            <person name="Roberts A."/>
            <person name="Saif S."/>
            <person name="Shea T."/>
            <person name="Shenoy N."/>
            <person name="Sisk P."/>
            <person name="Stolte C."/>
            <person name="Sykes S."/>
            <person name="Wortman J."/>
            <person name="Nusbaum C."/>
            <person name="Birren B."/>
        </authorList>
    </citation>
    <scope>NUCLEOTIDE SEQUENCE [LARGE SCALE GENOMIC DNA]</scope>
    <source>
        <strain evidence="11 12">ATCC 51276</strain>
    </source>
</reference>
<dbReference type="InterPro" id="IPR004772">
    <property type="entry name" value="TrkH"/>
</dbReference>
<feature type="transmembrane region" description="Helical" evidence="10">
    <location>
        <begin position="359"/>
        <end position="380"/>
    </location>
</feature>
<evidence type="ECO:0000256" key="2">
    <source>
        <dbReference type="ARBA" id="ARBA00022448"/>
    </source>
</evidence>
<dbReference type="Proteomes" id="UP000003011">
    <property type="component" value="Unassembled WGS sequence"/>
</dbReference>
<feature type="transmembrane region" description="Helical" evidence="10">
    <location>
        <begin position="201"/>
        <end position="221"/>
    </location>
</feature>
<dbReference type="OrthoDB" id="9810952at2"/>
<dbReference type="Pfam" id="PF02386">
    <property type="entry name" value="TrkH"/>
    <property type="match status" value="1"/>
</dbReference>
<sequence length="454" mass="49535">MKKSIKKIEFKPRHFSQLQFIALGFIIMIFTGAILLNLPYASKDSNSIGFIDALFTSTSASCVTGLVPADTASHWTFFGHLVIITLIQIGGLGFISIGVFFAVVLRQKIGLRARGLLKESINSLEIGGVVKLTKRILYGTALIELIGAVFLSFRFIPEFGLINGIWYSLFHSISAFCNAGFDLMGDKYGEYCSLTPYCSDILVNLVIMFLIIIGGIGFVVWDDVLKHRFRFSKYRLHSKISIVMTIILIIGAGILFLITEKYTVFAGMDIKTRLLAATFSSVTPRTAGFNSVDTASLSNSGKLITMVLMFIGGSPGSTAGGIKTTTLFVLGAYVCAYIRQTHGVDVFKRRLAEDSIKKAATILSINLFLVLTAAVVISTIEKLDITDIMFEICSAMGTSGMSTGITRQIGSVSKIVLIVLMYLGRVGSLSFALAFTRNEKMPNIMQPKEDINIG</sequence>
<evidence type="ECO:0000256" key="6">
    <source>
        <dbReference type="ARBA" id="ARBA00022958"/>
    </source>
</evidence>
<dbReference type="AlphaFoldDB" id="G5GGA7"/>
<keyword evidence="3" id="KW-1003">Cell membrane</keyword>
<keyword evidence="2" id="KW-0813">Transport</keyword>
<feature type="transmembrane region" description="Helical" evidence="10">
    <location>
        <begin position="242"/>
        <end position="259"/>
    </location>
</feature>
<dbReference type="GO" id="GO:0005886">
    <property type="term" value="C:plasma membrane"/>
    <property type="evidence" value="ECO:0007669"/>
    <property type="project" value="UniProtKB-SubCell"/>
</dbReference>
<dbReference type="STRING" id="679200.HMPREF9333_00597"/>